<keyword evidence="2" id="KW-1185">Reference proteome</keyword>
<organism evidence="1 2">
    <name type="scientific">Chitinophaga pollutisoli</name>
    <dbReference type="NCBI Taxonomy" id="3133966"/>
    <lineage>
        <taxon>Bacteria</taxon>
        <taxon>Pseudomonadati</taxon>
        <taxon>Bacteroidota</taxon>
        <taxon>Chitinophagia</taxon>
        <taxon>Chitinophagales</taxon>
        <taxon>Chitinophagaceae</taxon>
        <taxon>Chitinophaga</taxon>
    </lineage>
</organism>
<evidence type="ECO:0000313" key="2">
    <source>
        <dbReference type="Proteomes" id="UP001485459"/>
    </source>
</evidence>
<sequence>MNAPPVVSFTSQYGVQEPTRLPNVLNAYDYATLYNEALRNDGRAPLYSDTELEAYRTHSDPFRYPDVNWYDQAVKRSTPFARFNLNMHGGTQKASYFASLSYLDQAGIFKTDGSNTYNTNANFRRFNLTAGLDIQLDRDTEVGLNVLGNLGNTQEPGALTSMLFSNMAGTPPNAYPIFNPDGSLGGNSDYRNNIFAQLNRSGYRTGSTRNIAVDGRVKRYLPFITKGLYAAANVSFFSSYYENVNFSKNFPVFKMDIGSAGDTTYQKFGDISAQQKNPDVTLVNRQFFTQFMLGYDKTVGHHNISGLVLAHRDQVTNGMELPSEMWQFGARGDYNWKEQIYVQLNAMWASYNYLPAVTRRVFLPSASIAWDVMKSRWAENGSVLSQLKPRVSYGLTANANAGYFAYNQSYVTTGGYTFGNSPVGSGGVTEGSLANPRRDWEIGRKLNVGIDGSFFNDHLQVGGDYFVHRFVDLIQLPGTSSGMLGNTWPPMNLGRNEYRGFEVYAGYRNKVGALHYNIIANLYSEQSKVLFQDEIARPHAWLERTGKPVNAMFGYEATGFMTEKDITDKTPSVTGYTPVPGDLKFKDQNNDGLIDADDQVQIDRLKPVYYYGVTLGLAWKGFDLNAVLYGTQNRTLNMGRGTYWEFQGLGSPVFGHHFTRWTPATAATADYPRLSAGANPNNHTASSFWIKNGDYIRLKNLQFGYTFTQSWLQSVKLKEVRLFVTGYNLLTSTKLKDFDPESYGMGYPNMRVFNAGLNIKF</sequence>
<name>A0ABZ2YGD2_9BACT</name>
<dbReference type="SUPFAM" id="SSF56935">
    <property type="entry name" value="Porins"/>
    <property type="match status" value="1"/>
</dbReference>
<evidence type="ECO:0000313" key="1">
    <source>
        <dbReference type="EMBL" id="WZN38920.1"/>
    </source>
</evidence>
<protein>
    <submittedName>
        <fullName evidence="1">SusC/RagA family TonB-linked outer membrane protein</fullName>
    </submittedName>
</protein>
<proteinExistence type="predicted"/>
<dbReference type="NCBIfam" id="TIGR04056">
    <property type="entry name" value="OMP_RagA_SusC"/>
    <property type="match status" value="1"/>
</dbReference>
<reference evidence="2" key="1">
    <citation type="submission" date="2024-03" db="EMBL/GenBank/DDBJ databases">
        <title>Chitinophaga horti sp. nov., isolated from garden soil.</title>
        <authorList>
            <person name="Lee D.S."/>
            <person name="Han D.M."/>
            <person name="Baek J.H."/>
            <person name="Choi D.G."/>
            <person name="Jeon J.H."/>
            <person name="Jeon C.O."/>
        </authorList>
    </citation>
    <scope>NUCLEOTIDE SEQUENCE [LARGE SCALE GENOMIC DNA]</scope>
    <source>
        <strain evidence="2">GPA1</strain>
    </source>
</reference>
<dbReference type="RefSeq" id="WP_341833930.1">
    <property type="nucleotide sequence ID" value="NZ_CP149822.1"/>
</dbReference>
<dbReference type="InterPro" id="IPR023996">
    <property type="entry name" value="TonB-dep_OMP_SusC/RagA"/>
</dbReference>
<gene>
    <name evidence="1" type="ORF">WJU16_13005</name>
</gene>
<dbReference type="Proteomes" id="UP001485459">
    <property type="component" value="Chromosome"/>
</dbReference>
<dbReference type="EMBL" id="CP149822">
    <property type="protein sequence ID" value="WZN38920.1"/>
    <property type="molecule type" value="Genomic_DNA"/>
</dbReference>
<accession>A0ABZ2YGD2</accession>